<feature type="region of interest" description="Disordered" evidence="1">
    <location>
        <begin position="219"/>
        <end position="274"/>
    </location>
</feature>
<sequence>MMYRGRGAGGRGGRPFPLRGVRPVQMKPGRGRPVGPPGFSPSRGPRPLLEPGWAPRPPPPPHMMRGMGPRPPPAPYASPMRGRGGPPRGRGAPPRGRGAPPASPAARGFSSSRSRGATRGRGRGAGKTQTTFKNDIKSSKNEKQRDEIALSRPWINDALRAEIKKKSELQAISMKSKSEKDFEAFKEQRNKVGNMLRAAKLEYIGMQEEEDVDKIMADARQKTKESMTETKGEVKTENGNGTSDAAPAAEATANGEAAAAADVKTEPAAEAAAV</sequence>
<proteinExistence type="predicted"/>
<name>A0A6A4VDX2_AMPAM</name>
<feature type="compositionally biased region" description="Low complexity" evidence="1">
    <location>
        <begin position="245"/>
        <end position="261"/>
    </location>
</feature>
<feature type="compositionally biased region" description="Low complexity" evidence="1">
    <location>
        <begin position="14"/>
        <end position="23"/>
    </location>
</feature>
<dbReference type="InterPro" id="IPR017956">
    <property type="entry name" value="AT_hook_DNA-bd_motif"/>
</dbReference>
<dbReference type="GO" id="GO:0003677">
    <property type="term" value="F:DNA binding"/>
    <property type="evidence" value="ECO:0007669"/>
    <property type="project" value="InterPro"/>
</dbReference>
<feature type="compositionally biased region" description="Low complexity" evidence="1">
    <location>
        <begin position="40"/>
        <end position="53"/>
    </location>
</feature>
<feature type="compositionally biased region" description="Basic and acidic residues" evidence="1">
    <location>
        <begin position="134"/>
        <end position="149"/>
    </location>
</feature>
<protein>
    <recommendedName>
        <fullName evidence="4">DNA-binding protein K10</fullName>
    </recommendedName>
</protein>
<dbReference type="Proteomes" id="UP000440578">
    <property type="component" value="Unassembled WGS sequence"/>
</dbReference>
<reference evidence="2 3" key="1">
    <citation type="submission" date="2019-07" db="EMBL/GenBank/DDBJ databases">
        <title>Draft genome assembly of a fouling barnacle, Amphibalanus amphitrite (Darwin, 1854): The first reference genome for Thecostraca.</title>
        <authorList>
            <person name="Kim W."/>
        </authorList>
    </citation>
    <scope>NUCLEOTIDE SEQUENCE [LARGE SCALE GENOMIC DNA]</scope>
    <source>
        <strain evidence="2">SNU_AA5</strain>
        <tissue evidence="2">Soma without cirri and trophi</tissue>
    </source>
</reference>
<feature type="compositionally biased region" description="Basic and acidic residues" evidence="1">
    <location>
        <begin position="219"/>
        <end position="236"/>
    </location>
</feature>
<gene>
    <name evidence="2" type="ORF">FJT64_001429</name>
</gene>
<dbReference type="OrthoDB" id="6382250at2759"/>
<feature type="region of interest" description="Disordered" evidence="1">
    <location>
        <begin position="1"/>
        <end position="151"/>
    </location>
</feature>
<accession>A0A6A4VDX2</accession>
<feature type="compositionally biased region" description="Gly residues" evidence="1">
    <location>
        <begin position="1"/>
        <end position="13"/>
    </location>
</feature>
<feature type="compositionally biased region" description="Low complexity" evidence="1">
    <location>
        <begin position="89"/>
        <end position="115"/>
    </location>
</feature>
<dbReference type="AlphaFoldDB" id="A0A6A4VDX2"/>
<comment type="caution">
    <text evidence="2">The sequence shown here is derived from an EMBL/GenBank/DDBJ whole genome shotgun (WGS) entry which is preliminary data.</text>
</comment>
<keyword evidence="3" id="KW-1185">Reference proteome</keyword>
<evidence type="ECO:0000313" key="3">
    <source>
        <dbReference type="Proteomes" id="UP000440578"/>
    </source>
</evidence>
<organism evidence="2 3">
    <name type="scientific">Amphibalanus amphitrite</name>
    <name type="common">Striped barnacle</name>
    <name type="synonym">Balanus amphitrite</name>
    <dbReference type="NCBI Taxonomy" id="1232801"/>
    <lineage>
        <taxon>Eukaryota</taxon>
        <taxon>Metazoa</taxon>
        <taxon>Ecdysozoa</taxon>
        <taxon>Arthropoda</taxon>
        <taxon>Crustacea</taxon>
        <taxon>Multicrustacea</taxon>
        <taxon>Cirripedia</taxon>
        <taxon>Thoracica</taxon>
        <taxon>Thoracicalcarea</taxon>
        <taxon>Balanomorpha</taxon>
        <taxon>Balanoidea</taxon>
        <taxon>Balanidae</taxon>
        <taxon>Amphibalaninae</taxon>
        <taxon>Amphibalanus</taxon>
    </lineage>
</organism>
<evidence type="ECO:0008006" key="4">
    <source>
        <dbReference type="Google" id="ProtNLM"/>
    </source>
</evidence>
<dbReference type="PRINTS" id="PR00929">
    <property type="entry name" value="ATHOOK"/>
</dbReference>
<evidence type="ECO:0000256" key="1">
    <source>
        <dbReference type="SAM" id="MobiDB-lite"/>
    </source>
</evidence>
<evidence type="ECO:0000313" key="2">
    <source>
        <dbReference type="EMBL" id="KAF0287791.1"/>
    </source>
</evidence>
<dbReference type="EMBL" id="VIIS01002164">
    <property type="protein sequence ID" value="KAF0287791.1"/>
    <property type="molecule type" value="Genomic_DNA"/>
</dbReference>